<evidence type="ECO:0000256" key="1">
    <source>
        <dbReference type="SAM" id="Phobius"/>
    </source>
</evidence>
<dbReference type="OrthoDB" id="9800167at2"/>
<keyword evidence="6" id="KW-1185">Reference proteome</keyword>
<sequence>MKVENNNDYLVSISGSCNTSFTIKMTLYTSMILGGAWMYFMGGYFFYAGFILLGVAFAHGVELQHQVLHGGAFSNNIVNRIVGFLLGAPMLVSYSNYKASHLIHHAKVGTKDDTEFFEFNTLDGSSNIFTKLISFFLITHYIEFFKRVFKALLGKDINDLCDQKTNKQIRNEYIMMLVIIIVAIVGLAYFEMLTYLGAWLLPLFLVASPLHTLIEFPEHFGCNNESENVLENTRSIRASSFMVWYTNGNNYHVEHHMYPLVRPEKLSIVHRRINQDIQHTNHSYSEFFFESI</sequence>
<keyword evidence="1" id="KW-0472">Membrane</keyword>
<evidence type="ECO:0000313" key="4">
    <source>
        <dbReference type="EMBL" id="PQJ93814.1"/>
    </source>
</evidence>
<dbReference type="RefSeq" id="WP_105063250.1">
    <property type="nucleotide sequence ID" value="NZ_BSOU01000005.1"/>
</dbReference>
<dbReference type="PANTHER" id="PTHR19353">
    <property type="entry name" value="FATTY ACID DESATURASE 2"/>
    <property type="match status" value="1"/>
</dbReference>
<reference evidence="6" key="3">
    <citation type="journal article" date="2019" name="Int. J. Syst. Evol. Microbiol.">
        <title>The Global Catalogue of Microorganisms (GCM) 10K type strain sequencing project: providing services to taxonomists for standard genome sequencing and annotation.</title>
        <authorList>
            <consortium name="The Broad Institute Genomics Platform"/>
            <consortium name="The Broad Institute Genome Sequencing Center for Infectious Disease"/>
            <person name="Wu L."/>
            <person name="Ma J."/>
        </authorList>
    </citation>
    <scope>NUCLEOTIDE SEQUENCE [LARGE SCALE GENOMIC DNA]</scope>
    <source>
        <strain evidence="6">NBRC 105001</strain>
    </source>
</reference>
<keyword evidence="1" id="KW-0812">Transmembrane</keyword>
<dbReference type="Proteomes" id="UP000239273">
    <property type="component" value="Unassembled WGS sequence"/>
</dbReference>
<feature type="transmembrane region" description="Helical" evidence="1">
    <location>
        <begin position="32"/>
        <end position="57"/>
    </location>
</feature>
<dbReference type="GO" id="GO:0016717">
    <property type="term" value="F:oxidoreductase activity, acting on paired donors, with oxidation of a pair of donors resulting in the reduction of molecular oxygen to two molecules of water"/>
    <property type="evidence" value="ECO:0007669"/>
    <property type="project" value="TreeGrafter"/>
</dbReference>
<protein>
    <recommendedName>
        <fullName evidence="2">Fatty acid desaturase domain-containing protein</fullName>
    </recommendedName>
</protein>
<evidence type="ECO:0000259" key="2">
    <source>
        <dbReference type="Pfam" id="PF00487"/>
    </source>
</evidence>
<dbReference type="EMBL" id="BSOU01000005">
    <property type="protein sequence ID" value="GLR75247.1"/>
    <property type="molecule type" value="Genomic_DNA"/>
</dbReference>
<dbReference type="PANTHER" id="PTHR19353:SF19">
    <property type="entry name" value="DELTA(5) FATTY ACID DESATURASE C-RELATED"/>
    <property type="match status" value="1"/>
</dbReference>
<evidence type="ECO:0000313" key="6">
    <source>
        <dbReference type="Proteomes" id="UP001156660"/>
    </source>
</evidence>
<dbReference type="Pfam" id="PF00487">
    <property type="entry name" value="FA_desaturase"/>
    <property type="match status" value="1"/>
</dbReference>
<dbReference type="EMBL" id="MSCP01000001">
    <property type="protein sequence ID" value="PQJ93814.1"/>
    <property type="molecule type" value="Genomic_DNA"/>
</dbReference>
<evidence type="ECO:0000313" key="5">
    <source>
        <dbReference type="Proteomes" id="UP000239273"/>
    </source>
</evidence>
<reference evidence="3" key="4">
    <citation type="submission" date="2023-01" db="EMBL/GenBank/DDBJ databases">
        <title>Draft genome sequence of Aliivibrio sifiae strain NBRC 105001.</title>
        <authorList>
            <person name="Sun Q."/>
            <person name="Mori K."/>
        </authorList>
    </citation>
    <scope>NUCLEOTIDE SEQUENCE</scope>
    <source>
        <strain evidence="3">NBRC 105001</strain>
    </source>
</reference>
<accession>A0A2S7XJA4</accession>
<dbReference type="InterPro" id="IPR005804">
    <property type="entry name" value="FA_desaturase_dom"/>
</dbReference>
<dbReference type="InterPro" id="IPR012171">
    <property type="entry name" value="Fatty_acid_desaturase"/>
</dbReference>
<dbReference type="GO" id="GO:0008610">
    <property type="term" value="P:lipid biosynthetic process"/>
    <property type="evidence" value="ECO:0007669"/>
    <property type="project" value="UniProtKB-ARBA"/>
</dbReference>
<dbReference type="Proteomes" id="UP001156660">
    <property type="component" value="Unassembled WGS sequence"/>
</dbReference>
<keyword evidence="1" id="KW-1133">Transmembrane helix</keyword>
<dbReference type="GO" id="GO:0016020">
    <property type="term" value="C:membrane"/>
    <property type="evidence" value="ECO:0007669"/>
    <property type="project" value="TreeGrafter"/>
</dbReference>
<organism evidence="4 5">
    <name type="scientific">Aliivibrio sifiae</name>
    <dbReference type="NCBI Taxonomy" id="566293"/>
    <lineage>
        <taxon>Bacteria</taxon>
        <taxon>Pseudomonadati</taxon>
        <taxon>Pseudomonadota</taxon>
        <taxon>Gammaproteobacteria</taxon>
        <taxon>Vibrionales</taxon>
        <taxon>Vibrionaceae</taxon>
        <taxon>Aliivibrio</taxon>
    </lineage>
</organism>
<reference evidence="4 5" key="2">
    <citation type="submission" date="2016-12" db="EMBL/GenBank/DDBJ databases">
        <title>Diversity of luminous bacteria.</title>
        <authorList>
            <person name="Yoshizawa S."/>
            <person name="Kogure K."/>
        </authorList>
    </citation>
    <scope>NUCLEOTIDE SEQUENCE [LARGE SCALE GENOMIC DNA]</scope>
    <source>
        <strain evidence="4 5">NBRC 105001</strain>
    </source>
</reference>
<name>A0A2S7XJA4_9GAMM</name>
<feature type="transmembrane region" description="Helical" evidence="1">
    <location>
        <begin position="77"/>
        <end position="97"/>
    </location>
</feature>
<gene>
    <name evidence="4" type="ORF">BTO23_06920</name>
    <name evidence="3" type="ORF">GCM10007855_21210</name>
</gene>
<feature type="domain" description="Fatty acid desaturase" evidence="2">
    <location>
        <begin position="45"/>
        <end position="287"/>
    </location>
</feature>
<feature type="transmembrane region" description="Helical" evidence="1">
    <location>
        <begin position="173"/>
        <end position="190"/>
    </location>
</feature>
<comment type="caution">
    <text evidence="4">The sequence shown here is derived from an EMBL/GenBank/DDBJ whole genome shotgun (WGS) entry which is preliminary data.</text>
</comment>
<evidence type="ECO:0000313" key="3">
    <source>
        <dbReference type="EMBL" id="GLR75247.1"/>
    </source>
</evidence>
<dbReference type="AlphaFoldDB" id="A0A2S7XJA4"/>
<proteinExistence type="predicted"/>
<reference evidence="3" key="1">
    <citation type="journal article" date="2014" name="Int. J. Syst. Evol. Microbiol.">
        <title>Complete genome of a new Firmicutes species belonging to the dominant human colonic microbiota ('Ruminococcus bicirculans') reveals two chromosomes and a selective capacity to utilize plant glucans.</title>
        <authorList>
            <consortium name="NISC Comparative Sequencing Program"/>
            <person name="Wegmann U."/>
            <person name="Louis P."/>
            <person name="Goesmann A."/>
            <person name="Henrissat B."/>
            <person name="Duncan S.H."/>
            <person name="Flint H.J."/>
        </authorList>
    </citation>
    <scope>NUCLEOTIDE SEQUENCE</scope>
    <source>
        <strain evidence="3">NBRC 105001</strain>
    </source>
</reference>